<dbReference type="InterPro" id="IPR011935">
    <property type="entry name" value="CHP02231"/>
</dbReference>
<keyword evidence="1" id="KW-0175">Coiled coil</keyword>
<evidence type="ECO:0000313" key="4">
    <source>
        <dbReference type="EMBL" id="CAB3399105.1"/>
    </source>
</evidence>
<dbReference type="InterPro" id="IPR037291">
    <property type="entry name" value="DUF4139"/>
</dbReference>
<dbReference type="OrthoDB" id="10068793at2759"/>
<dbReference type="Pfam" id="PF13598">
    <property type="entry name" value="DUF4139"/>
    <property type="match status" value="1"/>
</dbReference>
<evidence type="ECO:0000313" key="5">
    <source>
        <dbReference type="Proteomes" id="UP000494206"/>
    </source>
</evidence>
<sequence>MASIECEMRDQPITKLVIFNDRAEVRRHITVELKKGFNEVNVNNHVSSLVHDSLRVEGRGKAVIHDVVEKIKPALAEETDSPKHSLLRAALKSVEAEKKHIDDQKSIAVKKIEALDNLISKIGDGVFSHENASFKLGDSSLEDVTKVFEFYEKQSEVFKNELRIIELKLEEVTERANKARDEFRRAQNEDEFSKTSRYVSITVEALEDSRAQLEITYQVYSAGWIPSYDIRVNTEESVMNIFYYGKIYQRTGEDWNNVTPYLSTAQPALGGHIPELGTLEAIFWRPSPPRVPTMRQMTMKNSLGGCRAAPQSAMCMDAMPVAVTSDVVRNALCAEFKIVRESNIPNGTQDHKVTIGIVQLNPKLIHESVPSKNAAAFLTASSINTSELVLLAGEASVYLDSAFVAKTHLKNVSPGERFSCSLGVDSAIKVEYKPAKRYHEEGGYINKHSSNITSQTIMVKNTKMEQPVLLTIKHHVPRSTDEKIKVHLIQPHALPFDPTAEVSSEIAEPSEGAKLNSSNNLEWSVKIKPGQTQELVIKWSVEHPKNEKVEYNEVF</sequence>
<dbReference type="PANTHER" id="PTHR31005:SF8">
    <property type="entry name" value="DUF4139 DOMAIN-CONTAINING PROTEIN"/>
    <property type="match status" value="1"/>
</dbReference>
<accession>A0A8S1EE71</accession>
<gene>
    <name evidence="4" type="ORF">CBOVIS_LOCUS2286</name>
</gene>
<dbReference type="NCBIfam" id="TIGR02231">
    <property type="entry name" value="mucoidy inhibitor MuiA family protein"/>
    <property type="match status" value="1"/>
</dbReference>
<feature type="coiled-coil region" evidence="1">
    <location>
        <begin position="155"/>
        <end position="189"/>
    </location>
</feature>
<evidence type="ECO:0008006" key="6">
    <source>
        <dbReference type="Google" id="ProtNLM"/>
    </source>
</evidence>
<dbReference type="EMBL" id="CADEPM010000001">
    <property type="protein sequence ID" value="CAB3399105.1"/>
    <property type="molecule type" value="Genomic_DNA"/>
</dbReference>
<keyword evidence="5" id="KW-1185">Reference proteome</keyword>
<comment type="caution">
    <text evidence="4">The sequence shown here is derived from an EMBL/GenBank/DDBJ whole genome shotgun (WGS) entry which is preliminary data.</text>
</comment>
<dbReference type="InterPro" id="IPR025554">
    <property type="entry name" value="DUF4140"/>
</dbReference>
<proteinExistence type="predicted"/>
<protein>
    <recommendedName>
        <fullName evidence="6">Protein F37C4.5</fullName>
    </recommendedName>
</protein>
<evidence type="ECO:0000256" key="1">
    <source>
        <dbReference type="SAM" id="Coils"/>
    </source>
</evidence>
<dbReference type="Pfam" id="PF13600">
    <property type="entry name" value="DUF4140"/>
    <property type="match status" value="1"/>
</dbReference>
<organism evidence="4 5">
    <name type="scientific">Caenorhabditis bovis</name>
    <dbReference type="NCBI Taxonomy" id="2654633"/>
    <lineage>
        <taxon>Eukaryota</taxon>
        <taxon>Metazoa</taxon>
        <taxon>Ecdysozoa</taxon>
        <taxon>Nematoda</taxon>
        <taxon>Chromadorea</taxon>
        <taxon>Rhabditida</taxon>
        <taxon>Rhabditina</taxon>
        <taxon>Rhabditomorpha</taxon>
        <taxon>Rhabditoidea</taxon>
        <taxon>Rhabditidae</taxon>
        <taxon>Peloderinae</taxon>
        <taxon>Caenorhabditis</taxon>
    </lineage>
</organism>
<dbReference type="PANTHER" id="PTHR31005">
    <property type="entry name" value="DUF4139 DOMAIN-CONTAINING PROTEIN"/>
    <property type="match status" value="1"/>
</dbReference>
<feature type="domain" description="DUF4140" evidence="3">
    <location>
        <begin position="18"/>
        <end position="115"/>
    </location>
</feature>
<evidence type="ECO:0000259" key="2">
    <source>
        <dbReference type="Pfam" id="PF13598"/>
    </source>
</evidence>
<feature type="domain" description="DUF4139" evidence="2">
    <location>
        <begin position="213"/>
        <end position="545"/>
    </location>
</feature>
<name>A0A8S1EE71_9PELO</name>
<evidence type="ECO:0000259" key="3">
    <source>
        <dbReference type="Pfam" id="PF13600"/>
    </source>
</evidence>
<dbReference type="Proteomes" id="UP000494206">
    <property type="component" value="Unassembled WGS sequence"/>
</dbReference>
<dbReference type="AlphaFoldDB" id="A0A8S1EE71"/>
<reference evidence="4 5" key="1">
    <citation type="submission" date="2020-04" db="EMBL/GenBank/DDBJ databases">
        <authorList>
            <person name="Laetsch R D."/>
            <person name="Stevens L."/>
            <person name="Kumar S."/>
            <person name="Blaxter L. M."/>
        </authorList>
    </citation>
    <scope>NUCLEOTIDE SEQUENCE [LARGE SCALE GENOMIC DNA]</scope>
</reference>